<name>A0AAF0ITD6_9BASI</name>
<accession>A0AAF0ITD6</accession>
<evidence type="ECO:0000256" key="1">
    <source>
        <dbReference type="SAM" id="MobiDB-lite"/>
    </source>
</evidence>
<keyword evidence="4" id="KW-1185">Reference proteome</keyword>
<gene>
    <name evidence="3" type="ORF">MOBT1_003354</name>
</gene>
<evidence type="ECO:0000313" key="3">
    <source>
        <dbReference type="EMBL" id="WFD04640.1"/>
    </source>
</evidence>
<feature type="compositionally biased region" description="Low complexity" evidence="1">
    <location>
        <begin position="22"/>
        <end position="86"/>
    </location>
</feature>
<feature type="signal peptide" evidence="2">
    <location>
        <begin position="1"/>
        <end position="19"/>
    </location>
</feature>
<evidence type="ECO:0000256" key="2">
    <source>
        <dbReference type="SAM" id="SignalP"/>
    </source>
</evidence>
<dbReference type="AlphaFoldDB" id="A0AAF0ITD6"/>
<keyword evidence="2" id="KW-0732">Signal</keyword>
<proteinExistence type="predicted"/>
<protein>
    <recommendedName>
        <fullName evidence="5">Ricin B lectin domain-containing protein</fullName>
    </recommendedName>
</protein>
<feature type="chain" id="PRO_5042197555" description="Ricin B lectin domain-containing protein" evidence="2">
    <location>
        <begin position="20"/>
        <end position="241"/>
    </location>
</feature>
<reference evidence="3" key="1">
    <citation type="submission" date="2023-03" db="EMBL/GenBank/DDBJ databases">
        <title>Mating type loci evolution in Malassezia.</title>
        <authorList>
            <person name="Coelho M.A."/>
        </authorList>
    </citation>
    <scope>NUCLEOTIDE SEQUENCE</scope>
    <source>
        <strain evidence="3">CBS 7876</strain>
    </source>
</reference>
<evidence type="ECO:0000313" key="4">
    <source>
        <dbReference type="Proteomes" id="UP001214603"/>
    </source>
</evidence>
<dbReference type="EMBL" id="CP119942">
    <property type="protein sequence ID" value="WFD04640.1"/>
    <property type="molecule type" value="Genomic_DNA"/>
</dbReference>
<organism evidence="3 4">
    <name type="scientific">Malassezia obtusa</name>
    <dbReference type="NCBI Taxonomy" id="76774"/>
    <lineage>
        <taxon>Eukaryota</taxon>
        <taxon>Fungi</taxon>
        <taxon>Dikarya</taxon>
        <taxon>Basidiomycota</taxon>
        <taxon>Ustilaginomycotina</taxon>
        <taxon>Malasseziomycetes</taxon>
        <taxon>Malasseziales</taxon>
        <taxon>Malasseziaceae</taxon>
        <taxon>Malassezia</taxon>
    </lineage>
</organism>
<sequence>MFFNTRVLSLFALVAVAVAQGAPAPSSPAPASEPASSSPAPAAEPASSAPAPPASESAPAPAPSSDAPASSGPVAQPQQAAAAPNQKIVRSINCTDFTKKGSLQVSPKDGKPSAVQFSDDKELVTGSNAVDVIFTECKSSAMDVESSGSTHYGLLSPADAAQKTCVRVNALAQANQHLKTDDCSKSDDSSQMAQFWQFDEDKKSLTLVGRIGGKNPYSLDVQDNFITASPNGTDGTVLNIQ</sequence>
<dbReference type="Proteomes" id="UP001214603">
    <property type="component" value="Chromosome 9"/>
</dbReference>
<feature type="region of interest" description="Disordered" evidence="1">
    <location>
        <begin position="22"/>
        <end position="87"/>
    </location>
</feature>
<evidence type="ECO:0008006" key="5">
    <source>
        <dbReference type="Google" id="ProtNLM"/>
    </source>
</evidence>